<comment type="caution">
    <text evidence="3">The sequence shown here is derived from an EMBL/GenBank/DDBJ whole genome shotgun (WGS) entry which is preliminary data.</text>
</comment>
<organism evidence="3 4">
    <name type="scientific">Paenibacillus gansuensis</name>
    <dbReference type="NCBI Taxonomy" id="306542"/>
    <lineage>
        <taxon>Bacteria</taxon>
        <taxon>Bacillati</taxon>
        <taxon>Bacillota</taxon>
        <taxon>Bacilli</taxon>
        <taxon>Bacillales</taxon>
        <taxon>Paenibacillaceae</taxon>
        <taxon>Paenibacillus</taxon>
    </lineage>
</organism>
<dbReference type="CDD" id="cd12914">
    <property type="entry name" value="PDC1_DGC_like"/>
    <property type="match status" value="1"/>
</dbReference>
<dbReference type="SUPFAM" id="SSF55073">
    <property type="entry name" value="Nucleotide cyclase"/>
    <property type="match status" value="1"/>
</dbReference>
<gene>
    <name evidence="3" type="ORF">ACFSUF_18135</name>
</gene>
<dbReference type="InterPro" id="IPR029787">
    <property type="entry name" value="Nucleotide_cyclase"/>
</dbReference>
<keyword evidence="3" id="KW-0548">Nucleotidyltransferase</keyword>
<feature type="domain" description="GGDEF" evidence="2">
    <location>
        <begin position="407"/>
        <end position="541"/>
    </location>
</feature>
<sequence length="541" mass="59135">MSLRLRTILAVVLALLMIALTTVLGSVISSKASRQVEETIGGSLSETAYQMADKLDYFMWSRLGELQVLSRLKTFQQPDDPEAIQDSLNELQKNLPVFTWVGFTDTNGIVLAATGGILKGASAKERPVYIEGKKGLFIGDVHEAKLLSKLLPNPSGEPLQFVDISMPIHNGDGQLVGILAAHFSWEWSKEVEQSILRSRKDRSKQLDALIVSLKDNTVLLGPKELVGQSLPLESVTSAQKGLNGWETETYADGNEYLTGYAQGKGYFNYPGLGWTILVRQPVDIAFSSVQELQNYIIAAGALGALLFALIGWGAAGLISQPLQRISRAADDLCSGKNVQIPSHKGIKDIELLSLSLRNMVDNLTMTESELDKMEDLAHHDKLTGLPNRAGLERYMQRVMKMAEKEAATVTFLYLDLDGFKKVNDTHGHQFGDKLLQQVGERLQGCVRSHEIIARFGGDEFVAVLRTSGQTPRDEARLVAGRMIASINHPFHIDGETVTVGCSVGGAVWPDDAIDASVVMKDADTALYQSKHAGKNRVTFAS</sequence>
<dbReference type="Pfam" id="PF00990">
    <property type="entry name" value="GGDEF"/>
    <property type="match status" value="1"/>
</dbReference>
<dbReference type="PANTHER" id="PTHR46663">
    <property type="entry name" value="DIGUANYLATE CYCLASE DGCT-RELATED"/>
    <property type="match status" value="1"/>
</dbReference>
<keyword evidence="1" id="KW-0812">Transmembrane</keyword>
<keyword evidence="1" id="KW-1133">Transmembrane helix</keyword>
<dbReference type="Gene3D" id="3.30.450.20">
    <property type="entry name" value="PAS domain"/>
    <property type="match status" value="1"/>
</dbReference>
<dbReference type="Proteomes" id="UP001597541">
    <property type="component" value="Unassembled WGS sequence"/>
</dbReference>
<dbReference type="PANTHER" id="PTHR46663:SF2">
    <property type="entry name" value="GGDEF DOMAIN-CONTAINING PROTEIN"/>
    <property type="match status" value="1"/>
</dbReference>
<evidence type="ECO:0000313" key="4">
    <source>
        <dbReference type="Proteomes" id="UP001597541"/>
    </source>
</evidence>
<keyword evidence="1" id="KW-0472">Membrane</keyword>
<dbReference type="PROSITE" id="PS50887">
    <property type="entry name" value="GGDEF"/>
    <property type="match status" value="1"/>
</dbReference>
<evidence type="ECO:0000256" key="1">
    <source>
        <dbReference type="SAM" id="Phobius"/>
    </source>
</evidence>
<dbReference type="InterPro" id="IPR052163">
    <property type="entry name" value="DGC-Regulatory_Protein"/>
</dbReference>
<dbReference type="SMART" id="SM00267">
    <property type="entry name" value="GGDEF"/>
    <property type="match status" value="1"/>
</dbReference>
<keyword evidence="4" id="KW-1185">Reference proteome</keyword>
<dbReference type="EC" id="2.7.7.65" evidence="3"/>
<protein>
    <submittedName>
        <fullName evidence="3">Diguanylate cyclase domain-containing protein</fullName>
        <ecNumber evidence="3">2.7.7.65</ecNumber>
    </submittedName>
</protein>
<reference evidence="4" key="1">
    <citation type="journal article" date="2019" name="Int. J. Syst. Evol. Microbiol.">
        <title>The Global Catalogue of Microorganisms (GCM) 10K type strain sequencing project: providing services to taxonomists for standard genome sequencing and annotation.</title>
        <authorList>
            <consortium name="The Broad Institute Genomics Platform"/>
            <consortium name="The Broad Institute Genome Sequencing Center for Infectious Disease"/>
            <person name="Wu L."/>
            <person name="Ma J."/>
        </authorList>
    </citation>
    <scope>NUCLEOTIDE SEQUENCE [LARGE SCALE GENOMIC DNA]</scope>
    <source>
        <strain evidence="4">KCTC 3950</strain>
    </source>
</reference>
<dbReference type="NCBIfam" id="TIGR00254">
    <property type="entry name" value="GGDEF"/>
    <property type="match status" value="1"/>
</dbReference>
<keyword evidence="3" id="KW-0808">Transferase</keyword>
<dbReference type="RefSeq" id="WP_377605071.1">
    <property type="nucleotide sequence ID" value="NZ_JBHUME010000011.1"/>
</dbReference>
<proteinExistence type="predicted"/>
<evidence type="ECO:0000313" key="3">
    <source>
        <dbReference type="EMBL" id="MFD2614333.1"/>
    </source>
</evidence>
<dbReference type="Gene3D" id="6.10.340.10">
    <property type="match status" value="1"/>
</dbReference>
<feature type="transmembrane region" description="Helical" evidence="1">
    <location>
        <begin position="295"/>
        <end position="318"/>
    </location>
</feature>
<dbReference type="InterPro" id="IPR000160">
    <property type="entry name" value="GGDEF_dom"/>
</dbReference>
<dbReference type="InterPro" id="IPR043128">
    <property type="entry name" value="Rev_trsase/Diguanyl_cyclase"/>
</dbReference>
<dbReference type="CDD" id="cd01949">
    <property type="entry name" value="GGDEF"/>
    <property type="match status" value="1"/>
</dbReference>
<evidence type="ECO:0000259" key="2">
    <source>
        <dbReference type="PROSITE" id="PS50887"/>
    </source>
</evidence>
<dbReference type="Gene3D" id="3.30.70.270">
    <property type="match status" value="1"/>
</dbReference>
<accession>A0ABW5PGG3</accession>
<dbReference type="GO" id="GO:0052621">
    <property type="term" value="F:diguanylate cyclase activity"/>
    <property type="evidence" value="ECO:0007669"/>
    <property type="project" value="UniProtKB-EC"/>
</dbReference>
<name>A0ABW5PGG3_9BACL</name>
<dbReference type="EMBL" id="JBHUME010000011">
    <property type="protein sequence ID" value="MFD2614333.1"/>
    <property type="molecule type" value="Genomic_DNA"/>
</dbReference>